<dbReference type="EC" id="2.3.1.-" evidence="4"/>
<protein>
    <recommendedName>
        <fullName evidence="4">Aminoglycoside N(3)-acetyltransferase</fullName>
        <ecNumber evidence="4">2.3.1.-</ecNumber>
    </recommendedName>
</protein>
<dbReference type="Pfam" id="PF02522">
    <property type="entry name" value="Antibiotic_NAT"/>
    <property type="match status" value="1"/>
</dbReference>
<evidence type="ECO:0000256" key="3">
    <source>
        <dbReference type="ARBA" id="ARBA00023315"/>
    </source>
</evidence>
<keyword evidence="2 4" id="KW-0808">Transferase</keyword>
<organism evidence="5 6">
    <name type="scientific">Candidatus Wallbacteria bacterium HGW-Wallbacteria-1</name>
    <dbReference type="NCBI Taxonomy" id="2013854"/>
    <lineage>
        <taxon>Bacteria</taxon>
        <taxon>Candidatus Walliibacteriota</taxon>
    </lineage>
</organism>
<dbReference type="EMBL" id="PGXC01000003">
    <property type="protein sequence ID" value="PKK91314.1"/>
    <property type="molecule type" value="Genomic_DNA"/>
</dbReference>
<sequence length="272" mass="30333">MVRKNSLADYRSLLGRHIDSGDAVLVHTDLSMLGIPVELSGQSFSSDSKERFMGSLLSILGELCGSGGTLMVPAFTYSYARHGIPFVLEDSISEVCMFSEFFRKQSGAIRSLHPLFSLSALGADAAFLCTENGRSAYGYGSPMERLCRLKGKILFLGAFPWATMTFIHHIEHMAGVPYFYHKAFDNPVFAEGNRVPGPFFAYVRHLQGVVYSHRGFTDYLLARGAMIHTPMKRGGIWSVKAEKAMELGFRYLQEHPFGLIEKPFYGSNCRED</sequence>
<dbReference type="GO" id="GO:0046677">
    <property type="term" value="P:response to antibiotic"/>
    <property type="evidence" value="ECO:0007669"/>
    <property type="project" value="UniProtKB-KW"/>
</dbReference>
<dbReference type="InterPro" id="IPR028345">
    <property type="entry name" value="Antibiotic_NAT-like"/>
</dbReference>
<dbReference type="SUPFAM" id="SSF110710">
    <property type="entry name" value="TTHA0583/YokD-like"/>
    <property type="match status" value="1"/>
</dbReference>
<evidence type="ECO:0000313" key="6">
    <source>
        <dbReference type="Proteomes" id="UP000233256"/>
    </source>
</evidence>
<evidence type="ECO:0000256" key="1">
    <source>
        <dbReference type="ARBA" id="ARBA00006383"/>
    </source>
</evidence>
<keyword evidence="3 4" id="KW-0012">Acyltransferase</keyword>
<evidence type="ECO:0000256" key="4">
    <source>
        <dbReference type="RuleBase" id="RU365031"/>
    </source>
</evidence>
<comment type="similarity">
    <text evidence="1 4">Belongs to the antibiotic N-acetyltransferase family.</text>
</comment>
<evidence type="ECO:0000256" key="2">
    <source>
        <dbReference type="ARBA" id="ARBA00022679"/>
    </source>
</evidence>
<keyword evidence="4" id="KW-0046">Antibiotic resistance</keyword>
<evidence type="ECO:0000313" key="5">
    <source>
        <dbReference type="EMBL" id="PKK91314.1"/>
    </source>
</evidence>
<name>A0A2N1PSJ7_9BACT</name>
<comment type="catalytic activity">
    <reaction evidence="4">
        <text>a 2-deoxystreptamine antibiotic + acetyl-CoA = an N(3)-acetyl-2-deoxystreptamine antibiotic + CoA + H(+)</text>
        <dbReference type="Rhea" id="RHEA:12665"/>
        <dbReference type="ChEBI" id="CHEBI:15378"/>
        <dbReference type="ChEBI" id="CHEBI:57287"/>
        <dbReference type="ChEBI" id="CHEBI:57288"/>
        <dbReference type="ChEBI" id="CHEBI:57921"/>
        <dbReference type="ChEBI" id="CHEBI:77452"/>
        <dbReference type="EC" id="2.3.1.81"/>
    </reaction>
</comment>
<proteinExistence type="inferred from homology"/>
<dbReference type="Proteomes" id="UP000233256">
    <property type="component" value="Unassembled WGS sequence"/>
</dbReference>
<comment type="caution">
    <text evidence="5">The sequence shown here is derived from an EMBL/GenBank/DDBJ whole genome shotgun (WGS) entry which is preliminary data.</text>
</comment>
<dbReference type="GO" id="GO:0046353">
    <property type="term" value="F:aminoglycoside 3-N-acetyltransferase activity"/>
    <property type="evidence" value="ECO:0007669"/>
    <property type="project" value="UniProtKB-EC"/>
</dbReference>
<dbReference type="InterPro" id="IPR003679">
    <property type="entry name" value="Amioglycoside_AcTrfase"/>
</dbReference>
<dbReference type="PANTHER" id="PTHR11104">
    <property type="entry name" value="AMINOGLYCOSIDE N3-ACETYLTRANSFERASE"/>
    <property type="match status" value="1"/>
</dbReference>
<dbReference type="AlphaFoldDB" id="A0A2N1PSJ7"/>
<accession>A0A2N1PSJ7</accession>
<reference evidence="5 6" key="1">
    <citation type="journal article" date="2017" name="ISME J.">
        <title>Potential for microbial H2 and metal transformations associated with novel bacteria and archaea in deep terrestrial subsurface sediments.</title>
        <authorList>
            <person name="Hernsdorf A.W."/>
            <person name="Amano Y."/>
            <person name="Miyakawa K."/>
            <person name="Ise K."/>
            <person name="Suzuki Y."/>
            <person name="Anantharaman K."/>
            <person name="Probst A."/>
            <person name="Burstein D."/>
            <person name="Thomas B.C."/>
            <person name="Banfield J.F."/>
        </authorList>
    </citation>
    <scope>NUCLEOTIDE SEQUENCE [LARGE SCALE GENOMIC DNA]</scope>
    <source>
        <strain evidence="5">HGW-Wallbacteria-1</strain>
    </source>
</reference>
<dbReference type="PANTHER" id="PTHR11104:SF0">
    <property type="entry name" value="SPBETA PROPHAGE-DERIVED AMINOGLYCOSIDE N(3')-ACETYLTRANSFERASE-LIKE PROTEIN YOKD"/>
    <property type="match status" value="1"/>
</dbReference>
<gene>
    <name evidence="5" type="ORF">CVV64_05975</name>
</gene>